<dbReference type="Gene3D" id="3.40.50.2300">
    <property type="match status" value="2"/>
</dbReference>
<proteinExistence type="predicted"/>
<comment type="caution">
    <text evidence="6">The sequence shown here is derived from an EMBL/GenBank/DDBJ whole genome shotgun (WGS) entry which is preliminary data.</text>
</comment>
<dbReference type="InterPro" id="IPR028082">
    <property type="entry name" value="Peripla_BP_I"/>
</dbReference>
<dbReference type="InterPro" id="IPR046335">
    <property type="entry name" value="LacI/GalR-like_sensor"/>
</dbReference>
<evidence type="ECO:0000259" key="5">
    <source>
        <dbReference type="PROSITE" id="PS50932"/>
    </source>
</evidence>
<evidence type="ECO:0000313" key="6">
    <source>
        <dbReference type="EMBL" id="GAA4419463.1"/>
    </source>
</evidence>
<dbReference type="CDD" id="cd06267">
    <property type="entry name" value="PBP1_LacI_sugar_binding-like"/>
    <property type="match status" value="1"/>
</dbReference>
<dbReference type="SUPFAM" id="SSF53822">
    <property type="entry name" value="Periplasmic binding protein-like I"/>
    <property type="match status" value="1"/>
</dbReference>
<feature type="region of interest" description="Disordered" evidence="4">
    <location>
        <begin position="1"/>
        <end position="39"/>
    </location>
</feature>
<evidence type="ECO:0000256" key="2">
    <source>
        <dbReference type="ARBA" id="ARBA00023125"/>
    </source>
</evidence>
<evidence type="ECO:0000256" key="3">
    <source>
        <dbReference type="ARBA" id="ARBA00023163"/>
    </source>
</evidence>
<dbReference type="EMBL" id="BAABGN010000002">
    <property type="protein sequence ID" value="GAA4419463.1"/>
    <property type="molecule type" value="Genomic_DNA"/>
</dbReference>
<dbReference type="InterPro" id="IPR000843">
    <property type="entry name" value="HTH_LacI"/>
</dbReference>
<feature type="domain" description="HTH lacI-type" evidence="5">
    <location>
        <begin position="45"/>
        <end position="99"/>
    </location>
</feature>
<evidence type="ECO:0000256" key="1">
    <source>
        <dbReference type="ARBA" id="ARBA00023015"/>
    </source>
</evidence>
<dbReference type="GO" id="GO:0003677">
    <property type="term" value="F:DNA binding"/>
    <property type="evidence" value="ECO:0007669"/>
    <property type="project" value="UniProtKB-KW"/>
</dbReference>
<protein>
    <submittedName>
        <fullName evidence="6">LacI family DNA-binding transcriptional regulator</fullName>
    </submittedName>
</protein>
<dbReference type="PROSITE" id="PS00356">
    <property type="entry name" value="HTH_LACI_1"/>
    <property type="match status" value="1"/>
</dbReference>
<gene>
    <name evidence="6" type="ORF">GCM10023169_10160</name>
</gene>
<dbReference type="PROSITE" id="PS50932">
    <property type="entry name" value="HTH_LACI_2"/>
    <property type="match status" value="1"/>
</dbReference>
<name>A0ABP8KZM1_9MICO</name>
<keyword evidence="3" id="KW-0804">Transcription</keyword>
<keyword evidence="7" id="KW-1185">Reference proteome</keyword>
<sequence>MGRLRLDVNPAPATTPADADAGAHPDAGEEAAGPDGEGTLRRRSATIQDVADEAGVSRAAVSKVIRDAYGVSPEMRQRVEAVIARLDYRPRVAARAMRGSSFTLGLEIPQIGNDFHSVMAAGATDFLAETPYQLVIAPIRDPQEGDKAIQSLADRQVDGIVAVAPLVSSDWLDRLAERIPVVMVGRHDISTRYDTVAGDDEAGAEEVMEHLIELGHRHIAFLDIDRRRGQGGRSKTFISPTGRDPHAIRRRVYHEHMGALGLPPRVVNGAGHMEEDAAAAVRPLLDDDESRPTAIFAGHDTLAVGALRAIAAAGLDAHDVSVAGFDDIPIASHPMISLTSVDQQGYAIGQEAIRLLLERMGGRTEAVRLQMPTTLRVRGSTAPPRRR</sequence>
<reference evidence="7" key="1">
    <citation type="journal article" date="2019" name="Int. J. Syst. Evol. Microbiol.">
        <title>The Global Catalogue of Microorganisms (GCM) 10K type strain sequencing project: providing services to taxonomists for standard genome sequencing and annotation.</title>
        <authorList>
            <consortium name="The Broad Institute Genomics Platform"/>
            <consortium name="The Broad Institute Genome Sequencing Center for Infectious Disease"/>
            <person name="Wu L."/>
            <person name="Ma J."/>
        </authorList>
    </citation>
    <scope>NUCLEOTIDE SEQUENCE [LARGE SCALE GENOMIC DNA]</scope>
    <source>
        <strain evidence="7">JCM 17810</strain>
    </source>
</reference>
<dbReference type="RefSeq" id="WP_345215377.1">
    <property type="nucleotide sequence ID" value="NZ_BAABGN010000002.1"/>
</dbReference>
<dbReference type="InterPro" id="IPR010982">
    <property type="entry name" value="Lambda_DNA-bd_dom_sf"/>
</dbReference>
<dbReference type="CDD" id="cd01392">
    <property type="entry name" value="HTH_LacI"/>
    <property type="match status" value="1"/>
</dbReference>
<keyword evidence="2 6" id="KW-0238">DNA-binding</keyword>
<dbReference type="PANTHER" id="PTHR30146">
    <property type="entry name" value="LACI-RELATED TRANSCRIPTIONAL REPRESSOR"/>
    <property type="match status" value="1"/>
</dbReference>
<dbReference type="PANTHER" id="PTHR30146:SF109">
    <property type="entry name" value="HTH-TYPE TRANSCRIPTIONAL REGULATOR GALS"/>
    <property type="match status" value="1"/>
</dbReference>
<accession>A0ABP8KZM1</accession>
<dbReference type="Gene3D" id="1.10.260.40">
    <property type="entry name" value="lambda repressor-like DNA-binding domains"/>
    <property type="match status" value="1"/>
</dbReference>
<evidence type="ECO:0000256" key="4">
    <source>
        <dbReference type="SAM" id="MobiDB-lite"/>
    </source>
</evidence>
<dbReference type="SUPFAM" id="SSF47413">
    <property type="entry name" value="lambda repressor-like DNA-binding domains"/>
    <property type="match status" value="1"/>
</dbReference>
<organism evidence="6 7">
    <name type="scientific">Georgenia halophila</name>
    <dbReference type="NCBI Taxonomy" id="620889"/>
    <lineage>
        <taxon>Bacteria</taxon>
        <taxon>Bacillati</taxon>
        <taxon>Actinomycetota</taxon>
        <taxon>Actinomycetes</taxon>
        <taxon>Micrococcales</taxon>
        <taxon>Bogoriellaceae</taxon>
        <taxon>Georgenia</taxon>
    </lineage>
</organism>
<feature type="compositionally biased region" description="Low complexity" evidence="4">
    <location>
        <begin position="10"/>
        <end position="20"/>
    </location>
</feature>
<dbReference type="Pfam" id="PF13377">
    <property type="entry name" value="Peripla_BP_3"/>
    <property type="match status" value="1"/>
</dbReference>
<evidence type="ECO:0000313" key="7">
    <source>
        <dbReference type="Proteomes" id="UP001500622"/>
    </source>
</evidence>
<dbReference type="Proteomes" id="UP001500622">
    <property type="component" value="Unassembled WGS sequence"/>
</dbReference>
<dbReference type="Pfam" id="PF00356">
    <property type="entry name" value="LacI"/>
    <property type="match status" value="1"/>
</dbReference>
<keyword evidence="1" id="KW-0805">Transcription regulation</keyword>
<dbReference type="SMART" id="SM00354">
    <property type="entry name" value="HTH_LACI"/>
    <property type="match status" value="1"/>
</dbReference>